<organism evidence="1 2">
    <name type="scientific">Dermacentor silvarum</name>
    <name type="common">Tick</name>
    <dbReference type="NCBI Taxonomy" id="543639"/>
    <lineage>
        <taxon>Eukaryota</taxon>
        <taxon>Metazoa</taxon>
        <taxon>Ecdysozoa</taxon>
        <taxon>Arthropoda</taxon>
        <taxon>Chelicerata</taxon>
        <taxon>Arachnida</taxon>
        <taxon>Acari</taxon>
        <taxon>Parasitiformes</taxon>
        <taxon>Ixodida</taxon>
        <taxon>Ixodoidea</taxon>
        <taxon>Ixodidae</taxon>
        <taxon>Rhipicephalinae</taxon>
        <taxon>Dermacentor</taxon>
    </lineage>
</organism>
<evidence type="ECO:0000313" key="2">
    <source>
        <dbReference type="Proteomes" id="UP000821865"/>
    </source>
</evidence>
<sequence>MASETPPQRADCYSRRRTTADEDVDASLYQFRVPGDRGQRHREPGTVPGSRAPAGERCHLLSTDLDLLGTECTPVQQEPGGSGDEILNGIRYVRPGDNYVPNFRLVQKLDVNGDTQHPLFGFLKSRCPSPVTPFRSKDNLFYSPQDSGDIRWNFEKFLVDRDGTLLRRYEPNFLPSNMEDDIEALTREGALPPIDESATFQ</sequence>
<keyword evidence="2" id="KW-1185">Reference proteome</keyword>
<gene>
    <name evidence="1" type="ORF">HPB49_007542</name>
</gene>
<dbReference type="EMBL" id="CM023470">
    <property type="protein sequence ID" value="KAH7978965.1"/>
    <property type="molecule type" value="Genomic_DNA"/>
</dbReference>
<proteinExistence type="predicted"/>
<comment type="caution">
    <text evidence="1">The sequence shown here is derived from an EMBL/GenBank/DDBJ whole genome shotgun (WGS) entry which is preliminary data.</text>
</comment>
<accession>A0ACB8DXH2</accession>
<evidence type="ECO:0000313" key="1">
    <source>
        <dbReference type="EMBL" id="KAH7978965.1"/>
    </source>
</evidence>
<dbReference type="Proteomes" id="UP000821865">
    <property type="component" value="Chromosome 1"/>
</dbReference>
<name>A0ACB8DXH2_DERSI</name>
<reference evidence="1" key="1">
    <citation type="submission" date="2020-05" db="EMBL/GenBank/DDBJ databases">
        <title>Large-scale comparative analyses of tick genomes elucidate their genetic diversity and vector capacities.</title>
        <authorList>
            <person name="Jia N."/>
            <person name="Wang J."/>
            <person name="Shi W."/>
            <person name="Du L."/>
            <person name="Sun Y."/>
            <person name="Zhan W."/>
            <person name="Jiang J."/>
            <person name="Wang Q."/>
            <person name="Zhang B."/>
            <person name="Ji P."/>
            <person name="Sakyi L.B."/>
            <person name="Cui X."/>
            <person name="Yuan T."/>
            <person name="Jiang B."/>
            <person name="Yang W."/>
            <person name="Lam T.T.-Y."/>
            <person name="Chang Q."/>
            <person name="Ding S."/>
            <person name="Wang X."/>
            <person name="Zhu J."/>
            <person name="Ruan X."/>
            <person name="Zhao L."/>
            <person name="Wei J."/>
            <person name="Que T."/>
            <person name="Du C."/>
            <person name="Cheng J."/>
            <person name="Dai P."/>
            <person name="Han X."/>
            <person name="Huang E."/>
            <person name="Gao Y."/>
            <person name="Liu J."/>
            <person name="Shao H."/>
            <person name="Ye R."/>
            <person name="Li L."/>
            <person name="Wei W."/>
            <person name="Wang X."/>
            <person name="Wang C."/>
            <person name="Yang T."/>
            <person name="Huo Q."/>
            <person name="Li W."/>
            <person name="Guo W."/>
            <person name="Chen H."/>
            <person name="Zhou L."/>
            <person name="Ni X."/>
            <person name="Tian J."/>
            <person name="Zhou Y."/>
            <person name="Sheng Y."/>
            <person name="Liu T."/>
            <person name="Pan Y."/>
            <person name="Xia L."/>
            <person name="Li J."/>
            <person name="Zhao F."/>
            <person name="Cao W."/>
        </authorList>
    </citation>
    <scope>NUCLEOTIDE SEQUENCE</scope>
    <source>
        <strain evidence="1">Dsil-2018</strain>
    </source>
</reference>
<protein>
    <submittedName>
        <fullName evidence="1">Uncharacterized protein</fullName>
    </submittedName>
</protein>